<keyword evidence="6" id="KW-0472">Membrane</keyword>
<evidence type="ECO:0000256" key="7">
    <source>
        <dbReference type="ARBA" id="ARBA00023237"/>
    </source>
</evidence>
<dbReference type="GO" id="GO:1990281">
    <property type="term" value="C:efflux pump complex"/>
    <property type="evidence" value="ECO:0007669"/>
    <property type="project" value="TreeGrafter"/>
</dbReference>
<evidence type="ECO:0000313" key="9">
    <source>
        <dbReference type="EMBL" id="MEN9060306.1"/>
    </source>
</evidence>
<dbReference type="InterPro" id="IPR051906">
    <property type="entry name" value="TolC-like"/>
</dbReference>
<evidence type="ECO:0000256" key="5">
    <source>
        <dbReference type="ARBA" id="ARBA00022692"/>
    </source>
</evidence>
<organism evidence="9 10">
    <name type="scientific">Ponticoccus litoralis</name>
    <dbReference type="NCBI Taxonomy" id="422297"/>
    <lineage>
        <taxon>Bacteria</taxon>
        <taxon>Pseudomonadati</taxon>
        <taxon>Pseudomonadota</taxon>
        <taxon>Alphaproteobacteria</taxon>
        <taxon>Rhodobacterales</taxon>
        <taxon>Roseobacteraceae</taxon>
        <taxon>Ponticoccus</taxon>
    </lineage>
</organism>
<evidence type="ECO:0000256" key="2">
    <source>
        <dbReference type="ARBA" id="ARBA00007613"/>
    </source>
</evidence>
<dbReference type="SUPFAM" id="SSF56954">
    <property type="entry name" value="Outer membrane efflux proteins (OEP)"/>
    <property type="match status" value="1"/>
</dbReference>
<feature type="signal peptide" evidence="8">
    <location>
        <begin position="1"/>
        <end position="28"/>
    </location>
</feature>
<keyword evidence="10" id="KW-1185">Reference proteome</keyword>
<reference evidence="9 10" key="1">
    <citation type="submission" date="2024-05" db="EMBL/GenBank/DDBJ databases">
        <title>Genome sequence of Ponticoccus litoralis KCCM 90028.</title>
        <authorList>
            <person name="Kim J.M."/>
            <person name="Lee J.K."/>
            <person name="Choi B.J."/>
            <person name="Bayburt H."/>
            <person name="Baek J.H."/>
            <person name="Jeon C.O."/>
        </authorList>
    </citation>
    <scope>NUCLEOTIDE SEQUENCE [LARGE SCALE GENOMIC DNA]</scope>
    <source>
        <strain evidence="9 10">KCCM 90028</strain>
    </source>
</reference>
<protein>
    <submittedName>
        <fullName evidence="9">TolC family outer membrane protein</fullName>
    </submittedName>
</protein>
<dbReference type="InterPro" id="IPR003423">
    <property type="entry name" value="OMP_efflux"/>
</dbReference>
<dbReference type="Pfam" id="PF02321">
    <property type="entry name" value="OEP"/>
    <property type="match status" value="2"/>
</dbReference>
<keyword evidence="8" id="KW-0732">Signal</keyword>
<dbReference type="PANTHER" id="PTHR30026">
    <property type="entry name" value="OUTER MEMBRANE PROTEIN TOLC"/>
    <property type="match status" value="1"/>
</dbReference>
<evidence type="ECO:0000313" key="10">
    <source>
        <dbReference type="Proteomes" id="UP001428774"/>
    </source>
</evidence>
<evidence type="ECO:0000256" key="1">
    <source>
        <dbReference type="ARBA" id="ARBA00004442"/>
    </source>
</evidence>
<dbReference type="GO" id="GO:0009279">
    <property type="term" value="C:cell outer membrane"/>
    <property type="evidence" value="ECO:0007669"/>
    <property type="project" value="UniProtKB-SubCell"/>
</dbReference>
<comment type="similarity">
    <text evidence="2">Belongs to the outer membrane factor (OMF) (TC 1.B.17) family.</text>
</comment>
<dbReference type="RefSeq" id="WP_347165505.1">
    <property type="nucleotide sequence ID" value="NZ_JBDNCH010000002.1"/>
</dbReference>
<dbReference type="NCBIfam" id="TIGR01844">
    <property type="entry name" value="type_I_sec_TolC"/>
    <property type="match status" value="1"/>
</dbReference>
<keyword evidence="7" id="KW-0998">Cell outer membrane</keyword>
<feature type="chain" id="PRO_5043701522" evidence="8">
    <location>
        <begin position="29"/>
        <end position="471"/>
    </location>
</feature>
<dbReference type="EMBL" id="JBDNCH010000002">
    <property type="protein sequence ID" value="MEN9060306.1"/>
    <property type="molecule type" value="Genomic_DNA"/>
</dbReference>
<evidence type="ECO:0000256" key="3">
    <source>
        <dbReference type="ARBA" id="ARBA00022448"/>
    </source>
</evidence>
<dbReference type="PANTHER" id="PTHR30026:SF22">
    <property type="entry name" value="OUTER MEMBRANE EFFLUX PROTEIN"/>
    <property type="match status" value="1"/>
</dbReference>
<dbReference type="AlphaFoldDB" id="A0AAW9SIJ5"/>
<evidence type="ECO:0000256" key="6">
    <source>
        <dbReference type="ARBA" id="ARBA00023136"/>
    </source>
</evidence>
<dbReference type="GO" id="GO:0015562">
    <property type="term" value="F:efflux transmembrane transporter activity"/>
    <property type="evidence" value="ECO:0007669"/>
    <property type="project" value="InterPro"/>
</dbReference>
<dbReference type="Proteomes" id="UP001428774">
    <property type="component" value="Unassembled WGS sequence"/>
</dbReference>
<gene>
    <name evidence="9" type="ORF">ABFB10_03920</name>
</gene>
<evidence type="ECO:0000256" key="8">
    <source>
        <dbReference type="SAM" id="SignalP"/>
    </source>
</evidence>
<keyword evidence="4" id="KW-1134">Transmembrane beta strand</keyword>
<keyword evidence="5" id="KW-0812">Transmembrane</keyword>
<dbReference type="Gene3D" id="1.20.1600.10">
    <property type="entry name" value="Outer membrane efflux proteins (OEP)"/>
    <property type="match status" value="1"/>
</dbReference>
<evidence type="ECO:0000256" key="4">
    <source>
        <dbReference type="ARBA" id="ARBA00022452"/>
    </source>
</evidence>
<comment type="caution">
    <text evidence="9">The sequence shown here is derived from an EMBL/GenBank/DDBJ whole genome shotgun (WGS) entry which is preliminary data.</text>
</comment>
<proteinExistence type="inferred from homology"/>
<name>A0AAW9SIJ5_9RHOB</name>
<sequence length="471" mass="50289">MLSRIRNTLLAGAATALVSVTWTAPAWAETLAEALTHAYIHSGLLDQNRATLRAADEDVAQALAELRPVLSWAGGVQRSYGISRTALTTSYTGNASDTANISISLQQVLYAGGRNRMAIEVAKEAVLSTRATLVSVEQQVLYNAVSAFMEIRRSAETVALRQNNIRVIRQELRAARDRFEVGEVTRTDVALAEARLAEAEAAFAAAQGNLIIAGEAYLAAVGKKPGNLVSPQGSPRIPARVEEAKALALRQHPDLIAAQHTVTAREIGIEIAKGARKPTVSASAGYEISESFDDRASTRGGTLRIGASGPIYSGGALDSAVRQSVAQRDASRANLHVVSHTIEQNVGNAYAQLRVAQATVESFEEQVRAAQVAFRGVREEAALGARTTLDVLDAEQELLDARASLISAQVDETIAEYLVLGTIGLLTAEALRLDVPSFDPAAYYNMVKTAPVSRSKQGRELDRVLRALGKD</sequence>
<dbReference type="GO" id="GO:0015288">
    <property type="term" value="F:porin activity"/>
    <property type="evidence" value="ECO:0007669"/>
    <property type="project" value="TreeGrafter"/>
</dbReference>
<comment type="subcellular location">
    <subcellularLocation>
        <location evidence="1">Cell outer membrane</location>
    </subcellularLocation>
</comment>
<accession>A0AAW9SIJ5</accession>
<keyword evidence="3" id="KW-0813">Transport</keyword>
<dbReference type="InterPro" id="IPR010130">
    <property type="entry name" value="T1SS_OMP_TolC"/>
</dbReference>